<evidence type="ECO:0000256" key="8">
    <source>
        <dbReference type="SAM" id="MobiDB-lite"/>
    </source>
</evidence>
<dbReference type="FunFam" id="3.30.730.10:FF:000001">
    <property type="entry name" value="Ethylene-responsive transcription factor 2"/>
    <property type="match status" value="1"/>
</dbReference>
<keyword evidence="5" id="KW-0804">Transcription</keyword>
<sequence length="265" mass="28654">MVKSMLHSSISNTRDSPDRQRWKGVRKRAWGRWVCEIRLPRSRQRIWLGSYATPEEAACAYDAASLCLRGTSASLNFPPSGSSSPAIHAAAVVAKAAQAAMSNPNEPLTKEAIRSAAASAAAQCRGLGFHLDGRQLSCPMRSRQEDDHQHHCDGQYVDDERQRASATCSSGYTQNSIVFSPLSQTGNGEAQSIGAADSALRQPRPLQPLPIFVHELEAADDVSLHEAVNLTMSYDSPLGTHETGVDHSTFASFAHDLVNVHGSFS</sequence>
<dbReference type="GO" id="GO:0003677">
    <property type="term" value="F:DNA binding"/>
    <property type="evidence" value="ECO:0007669"/>
    <property type="project" value="UniProtKB-KW"/>
</dbReference>
<protein>
    <recommendedName>
        <fullName evidence="9">AP2/ERF domain-containing protein</fullName>
    </recommendedName>
</protein>
<evidence type="ECO:0000313" key="11">
    <source>
        <dbReference type="Proteomes" id="UP000825935"/>
    </source>
</evidence>
<evidence type="ECO:0000256" key="6">
    <source>
        <dbReference type="ARBA" id="ARBA00023242"/>
    </source>
</evidence>
<feature type="compositionally biased region" description="Polar residues" evidence="8">
    <location>
        <begin position="1"/>
        <end position="14"/>
    </location>
</feature>
<name>A0A8T2U2C4_CERRI</name>
<keyword evidence="4" id="KW-0010">Activator</keyword>
<comment type="similarity">
    <text evidence="7">Belongs to the AP2/ERF transcription factor family. ERF subfamily.</text>
</comment>
<keyword evidence="11" id="KW-1185">Reference proteome</keyword>
<keyword evidence="6" id="KW-0539">Nucleus</keyword>
<dbReference type="GO" id="GO:0003700">
    <property type="term" value="F:DNA-binding transcription factor activity"/>
    <property type="evidence" value="ECO:0007669"/>
    <property type="project" value="InterPro"/>
</dbReference>
<proteinExistence type="inferred from homology"/>
<dbReference type="Pfam" id="PF00847">
    <property type="entry name" value="AP2"/>
    <property type="match status" value="1"/>
</dbReference>
<dbReference type="InterPro" id="IPR016177">
    <property type="entry name" value="DNA-bd_dom_sf"/>
</dbReference>
<dbReference type="PANTHER" id="PTHR31985">
    <property type="entry name" value="ETHYLENE-RESPONSIVE TRANSCRIPTION FACTOR ERF042-RELATED"/>
    <property type="match status" value="1"/>
</dbReference>
<dbReference type="PRINTS" id="PR00367">
    <property type="entry name" value="ETHRSPELEMNT"/>
</dbReference>
<evidence type="ECO:0000313" key="10">
    <source>
        <dbReference type="EMBL" id="KAH7427744.1"/>
    </source>
</evidence>
<dbReference type="CDD" id="cd00018">
    <property type="entry name" value="AP2"/>
    <property type="match status" value="1"/>
</dbReference>
<comment type="caution">
    <text evidence="10">The sequence shown here is derived from an EMBL/GenBank/DDBJ whole genome shotgun (WGS) entry which is preliminary data.</text>
</comment>
<dbReference type="OrthoDB" id="1918918at2759"/>
<dbReference type="InterPro" id="IPR001471">
    <property type="entry name" value="AP2/ERF_dom"/>
</dbReference>
<dbReference type="SMART" id="SM00380">
    <property type="entry name" value="AP2"/>
    <property type="match status" value="1"/>
</dbReference>
<evidence type="ECO:0000256" key="1">
    <source>
        <dbReference type="ARBA" id="ARBA00004123"/>
    </source>
</evidence>
<evidence type="ECO:0000256" key="2">
    <source>
        <dbReference type="ARBA" id="ARBA00023015"/>
    </source>
</evidence>
<evidence type="ECO:0000256" key="4">
    <source>
        <dbReference type="ARBA" id="ARBA00023159"/>
    </source>
</evidence>
<reference evidence="10" key="1">
    <citation type="submission" date="2021-08" db="EMBL/GenBank/DDBJ databases">
        <title>WGS assembly of Ceratopteris richardii.</title>
        <authorList>
            <person name="Marchant D.B."/>
            <person name="Chen G."/>
            <person name="Jenkins J."/>
            <person name="Shu S."/>
            <person name="Leebens-Mack J."/>
            <person name="Grimwood J."/>
            <person name="Schmutz J."/>
            <person name="Soltis P."/>
            <person name="Soltis D."/>
            <person name="Chen Z.-H."/>
        </authorList>
    </citation>
    <scope>NUCLEOTIDE SEQUENCE</scope>
    <source>
        <strain evidence="10">Whitten #5841</strain>
        <tissue evidence="10">Leaf</tissue>
    </source>
</reference>
<keyword evidence="2" id="KW-0805">Transcription regulation</keyword>
<organism evidence="10 11">
    <name type="scientific">Ceratopteris richardii</name>
    <name type="common">Triangle waterfern</name>
    <dbReference type="NCBI Taxonomy" id="49495"/>
    <lineage>
        <taxon>Eukaryota</taxon>
        <taxon>Viridiplantae</taxon>
        <taxon>Streptophyta</taxon>
        <taxon>Embryophyta</taxon>
        <taxon>Tracheophyta</taxon>
        <taxon>Polypodiopsida</taxon>
        <taxon>Polypodiidae</taxon>
        <taxon>Polypodiales</taxon>
        <taxon>Pteridineae</taxon>
        <taxon>Pteridaceae</taxon>
        <taxon>Parkerioideae</taxon>
        <taxon>Ceratopteris</taxon>
    </lineage>
</organism>
<dbReference type="InterPro" id="IPR051032">
    <property type="entry name" value="AP2/ERF_TF_ERF_subfamily"/>
</dbReference>
<evidence type="ECO:0000256" key="3">
    <source>
        <dbReference type="ARBA" id="ARBA00023125"/>
    </source>
</evidence>
<evidence type="ECO:0000256" key="7">
    <source>
        <dbReference type="ARBA" id="ARBA00024343"/>
    </source>
</evidence>
<feature type="domain" description="AP2/ERF" evidence="9">
    <location>
        <begin position="21"/>
        <end position="78"/>
    </location>
</feature>
<dbReference type="InterPro" id="IPR036955">
    <property type="entry name" value="AP2/ERF_dom_sf"/>
</dbReference>
<dbReference type="PANTHER" id="PTHR31985:SF273">
    <property type="entry name" value="ETHYLENE-RESPONSIVE TRANSCRIPTION FACTOR ERF017"/>
    <property type="match status" value="1"/>
</dbReference>
<evidence type="ECO:0000259" key="9">
    <source>
        <dbReference type="PROSITE" id="PS51032"/>
    </source>
</evidence>
<dbReference type="PROSITE" id="PS51032">
    <property type="entry name" value="AP2_ERF"/>
    <property type="match status" value="1"/>
</dbReference>
<keyword evidence="3" id="KW-0238">DNA-binding</keyword>
<dbReference type="Gene3D" id="3.30.730.10">
    <property type="entry name" value="AP2/ERF domain"/>
    <property type="match status" value="1"/>
</dbReference>
<dbReference type="EMBL" id="CM035415">
    <property type="protein sequence ID" value="KAH7427744.1"/>
    <property type="molecule type" value="Genomic_DNA"/>
</dbReference>
<dbReference type="SUPFAM" id="SSF54171">
    <property type="entry name" value="DNA-binding domain"/>
    <property type="match status" value="1"/>
</dbReference>
<gene>
    <name evidence="10" type="ORF">KP509_10G058000</name>
</gene>
<dbReference type="AlphaFoldDB" id="A0A8T2U2C4"/>
<dbReference type="Proteomes" id="UP000825935">
    <property type="component" value="Chromosome 10"/>
</dbReference>
<feature type="region of interest" description="Disordered" evidence="8">
    <location>
        <begin position="1"/>
        <end position="22"/>
    </location>
</feature>
<dbReference type="GO" id="GO:0005634">
    <property type="term" value="C:nucleus"/>
    <property type="evidence" value="ECO:0007669"/>
    <property type="project" value="UniProtKB-SubCell"/>
</dbReference>
<comment type="subcellular location">
    <subcellularLocation>
        <location evidence="1">Nucleus</location>
    </subcellularLocation>
</comment>
<accession>A0A8T2U2C4</accession>
<evidence type="ECO:0000256" key="5">
    <source>
        <dbReference type="ARBA" id="ARBA00023163"/>
    </source>
</evidence>